<evidence type="ECO:0000313" key="2">
    <source>
        <dbReference type="Proteomes" id="UP000442990"/>
    </source>
</evidence>
<organism evidence="1 2">
    <name type="scientific">Streptomyces triticiradicis</name>
    <dbReference type="NCBI Taxonomy" id="2651189"/>
    <lineage>
        <taxon>Bacteria</taxon>
        <taxon>Bacillati</taxon>
        <taxon>Actinomycetota</taxon>
        <taxon>Actinomycetes</taxon>
        <taxon>Kitasatosporales</taxon>
        <taxon>Streptomycetaceae</taxon>
        <taxon>Streptomyces</taxon>
    </lineage>
</organism>
<keyword evidence="2" id="KW-1185">Reference proteome</keyword>
<dbReference type="Proteomes" id="UP000442990">
    <property type="component" value="Unassembled WGS sequence"/>
</dbReference>
<keyword evidence="1" id="KW-0560">Oxidoreductase</keyword>
<dbReference type="GO" id="GO:0016706">
    <property type="term" value="F:2-oxoglutarate-dependent dioxygenase activity"/>
    <property type="evidence" value="ECO:0007669"/>
    <property type="project" value="UniProtKB-ARBA"/>
</dbReference>
<dbReference type="InterPro" id="IPR008775">
    <property type="entry name" value="Phytyl_CoA_dOase-like"/>
</dbReference>
<accession>A0A7J5D6A7</accession>
<dbReference type="SUPFAM" id="SSF51197">
    <property type="entry name" value="Clavaminate synthase-like"/>
    <property type="match status" value="1"/>
</dbReference>
<protein>
    <submittedName>
        <fullName evidence="1">Phytanoyl-CoA dioxygenase family protein</fullName>
    </submittedName>
</protein>
<keyword evidence="1" id="KW-0223">Dioxygenase</keyword>
<reference evidence="1 2" key="1">
    <citation type="submission" date="2019-09" db="EMBL/GenBank/DDBJ databases">
        <title>Isolation and identification of active actinomycetes.</title>
        <authorList>
            <person name="Yu Z."/>
            <person name="Han C."/>
            <person name="Yu B."/>
        </authorList>
    </citation>
    <scope>NUCLEOTIDE SEQUENCE [LARGE SCALE GENOMIC DNA]</scope>
    <source>
        <strain evidence="1 2">NEAU-H2</strain>
    </source>
</reference>
<name>A0A7J5D6A7_9ACTN</name>
<comment type="caution">
    <text evidence="1">The sequence shown here is derived from an EMBL/GenBank/DDBJ whole genome shotgun (WGS) entry which is preliminary data.</text>
</comment>
<dbReference type="Gene3D" id="2.60.120.620">
    <property type="entry name" value="q2cbj1_9rhob like domain"/>
    <property type="match status" value="1"/>
</dbReference>
<dbReference type="EMBL" id="WBKG01000050">
    <property type="protein sequence ID" value="KAB1978635.1"/>
    <property type="molecule type" value="Genomic_DNA"/>
</dbReference>
<dbReference type="AlphaFoldDB" id="A0A7J5D6A7"/>
<gene>
    <name evidence="1" type="ORF">F8144_38905</name>
</gene>
<sequence>MIIGDLISGRVSMSALTVDRESGDIVQEVIKRVKEFGVALVPGWLAGDDLSALQGEFEGAFAAAKGTELEPLTSEGKDISHHYGQTRTGLHLKYNHGDELRNALPRTHEVFTQDWMASVASSYLGLPCTLNRHLILTDDFTPDEEITWYHFDEVGALKFLVYLDDVDRDNGPFQAIPGTTSTTSRLRESEWLKFDDFQKIRIDVFSQYSEELFHTLYGQYKSFLLSRALTFQAPAGSLLVFDTDTIHRAGPLAEGRRRRVVRGSSYRGYWP</sequence>
<dbReference type="Pfam" id="PF05721">
    <property type="entry name" value="PhyH"/>
    <property type="match status" value="1"/>
</dbReference>
<proteinExistence type="predicted"/>
<evidence type="ECO:0000313" key="1">
    <source>
        <dbReference type="EMBL" id="KAB1978635.1"/>
    </source>
</evidence>